<proteinExistence type="predicted"/>
<protein>
    <recommendedName>
        <fullName evidence="2">Agouti-signaling protein</fullName>
    </recommendedName>
    <alternativeName>
        <fullName evidence="8">Agouti switch protein</fullName>
    </alternativeName>
</protein>
<keyword evidence="3" id="KW-0964">Secreted</keyword>
<feature type="domain" description="Agouti" evidence="12">
    <location>
        <begin position="90"/>
        <end position="129"/>
    </location>
</feature>
<evidence type="ECO:0000256" key="11">
    <source>
        <dbReference type="SAM" id="SignalP"/>
    </source>
</evidence>
<evidence type="ECO:0000313" key="13">
    <source>
        <dbReference type="Ensembl" id="ENSAMXP00000044558.1"/>
    </source>
</evidence>
<evidence type="ECO:0000256" key="8">
    <source>
        <dbReference type="ARBA" id="ARBA00033432"/>
    </source>
</evidence>
<evidence type="ECO:0000256" key="9">
    <source>
        <dbReference type="PROSITE-ProRule" id="PRU00494"/>
    </source>
</evidence>
<evidence type="ECO:0000256" key="5">
    <source>
        <dbReference type="ARBA" id="ARBA00022854"/>
    </source>
</evidence>
<dbReference type="GO" id="GO:0005184">
    <property type="term" value="F:neuropeptide hormone activity"/>
    <property type="evidence" value="ECO:0007669"/>
    <property type="project" value="TreeGrafter"/>
</dbReference>
<dbReference type="RefSeq" id="XP_007258567.1">
    <property type="nucleotide sequence ID" value="XM_007258505.4"/>
</dbReference>
<evidence type="ECO:0000256" key="3">
    <source>
        <dbReference type="ARBA" id="ARBA00022525"/>
    </source>
</evidence>
<keyword evidence="6 9" id="KW-1015">Disulfide bond</keyword>
<feature type="signal peptide" evidence="11">
    <location>
        <begin position="1"/>
        <end position="23"/>
    </location>
</feature>
<dbReference type="OrthoDB" id="8717782at2759"/>
<evidence type="ECO:0000256" key="4">
    <source>
        <dbReference type="ARBA" id="ARBA00022729"/>
    </source>
</evidence>
<dbReference type="PROSITE" id="PS60024">
    <property type="entry name" value="AGOUTI_1"/>
    <property type="match status" value="1"/>
</dbReference>
<dbReference type="InterPro" id="IPR007733">
    <property type="entry name" value="Agouti"/>
</dbReference>
<feature type="disulfide bond" evidence="9">
    <location>
        <begin position="90"/>
        <end position="105"/>
    </location>
</feature>
<reference evidence="14" key="1">
    <citation type="submission" date="2013-03" db="EMBL/GenBank/DDBJ databases">
        <authorList>
            <person name="Jeffery W."/>
            <person name="Warren W."/>
            <person name="Wilson R.K."/>
        </authorList>
    </citation>
    <scope>NUCLEOTIDE SEQUENCE</scope>
    <source>
        <strain evidence="14">female</strain>
    </source>
</reference>
<name>A0A3B1JQK5_ASTMX</name>
<dbReference type="GO" id="GO:0009755">
    <property type="term" value="P:hormone-mediated signaling pathway"/>
    <property type="evidence" value="ECO:0007669"/>
    <property type="project" value="InterPro"/>
</dbReference>
<dbReference type="SMART" id="SM00792">
    <property type="entry name" value="Agouti"/>
    <property type="match status" value="1"/>
</dbReference>
<feature type="chain" id="PRO_5017435848" description="Agouti-signaling protein" evidence="11">
    <location>
        <begin position="24"/>
        <end position="129"/>
    </location>
</feature>
<evidence type="ECO:0000256" key="2">
    <source>
        <dbReference type="ARBA" id="ARBA00017885"/>
    </source>
</evidence>
<evidence type="ECO:0000259" key="12">
    <source>
        <dbReference type="PROSITE" id="PS51150"/>
    </source>
</evidence>
<dbReference type="PANTHER" id="PTHR16551:SF1">
    <property type="entry name" value="AGOUTI-SIGNALING PROTEIN"/>
    <property type="match status" value="1"/>
</dbReference>
<feature type="region of interest" description="Disordered" evidence="10">
    <location>
        <begin position="55"/>
        <end position="83"/>
    </location>
</feature>
<organism evidence="13 14">
    <name type="scientific">Astyanax mexicanus</name>
    <name type="common">Blind cave fish</name>
    <name type="synonym">Astyanax fasciatus mexicanus</name>
    <dbReference type="NCBI Taxonomy" id="7994"/>
    <lineage>
        <taxon>Eukaryota</taxon>
        <taxon>Metazoa</taxon>
        <taxon>Chordata</taxon>
        <taxon>Craniata</taxon>
        <taxon>Vertebrata</taxon>
        <taxon>Euteleostomi</taxon>
        <taxon>Actinopterygii</taxon>
        <taxon>Neopterygii</taxon>
        <taxon>Teleostei</taxon>
        <taxon>Ostariophysi</taxon>
        <taxon>Characiformes</taxon>
        <taxon>Characoidei</taxon>
        <taxon>Acestrorhamphidae</taxon>
        <taxon>Acestrorhamphinae</taxon>
        <taxon>Astyanax</taxon>
    </lineage>
</organism>
<dbReference type="FunCoup" id="A0A3B1JQK5">
    <property type="interactions" value="5"/>
</dbReference>
<dbReference type="STRING" id="7994.ENSAMXP00000044558"/>
<dbReference type="OMA" id="DFCAFCQ"/>
<dbReference type="SUPFAM" id="SSF57055">
    <property type="entry name" value="Agouti-related protein"/>
    <property type="match status" value="1"/>
</dbReference>
<dbReference type="GO" id="GO:0032438">
    <property type="term" value="P:melanosome organization"/>
    <property type="evidence" value="ECO:0007669"/>
    <property type="project" value="TreeGrafter"/>
</dbReference>
<keyword evidence="14" id="KW-1185">Reference proteome</keyword>
<dbReference type="Bgee" id="ENSAMXG00000032161">
    <property type="expression patterns" value="Expressed in zone of skin and 4 other cell types or tissues"/>
</dbReference>
<evidence type="ECO:0000256" key="10">
    <source>
        <dbReference type="SAM" id="MobiDB-lite"/>
    </source>
</evidence>
<keyword evidence="5" id="KW-0960">Knottin</keyword>
<feature type="disulfide bond" evidence="9">
    <location>
        <begin position="108"/>
        <end position="129"/>
    </location>
</feature>
<dbReference type="GO" id="GO:0005615">
    <property type="term" value="C:extracellular space"/>
    <property type="evidence" value="ECO:0007669"/>
    <property type="project" value="TreeGrafter"/>
</dbReference>
<dbReference type="Gene3D" id="4.10.760.10">
    <property type="entry name" value="Agouti domain"/>
    <property type="match status" value="1"/>
</dbReference>
<comment type="subcellular location">
    <subcellularLocation>
        <location evidence="1">Secreted</location>
    </subcellularLocation>
</comment>
<sequence>MNPWLLLFCVVFCCSACWETVNTHLLMEDPNSFNQSSTSSLTQNHTSSPSILIVELSNSSKKSKTSEKKQKKMQMKLNGQVKRPLPPPNCTPLWGSCKDPNSVCCEPCAFCSCRLLRTICYCRMGYPRC</sequence>
<dbReference type="InterPro" id="IPR027300">
    <property type="entry name" value="Agouti_dom"/>
</dbReference>
<evidence type="ECO:0000256" key="6">
    <source>
        <dbReference type="ARBA" id="ARBA00023157"/>
    </source>
</evidence>
<evidence type="ECO:0000256" key="7">
    <source>
        <dbReference type="ARBA" id="ARBA00023180"/>
    </source>
</evidence>
<dbReference type="Pfam" id="PF05039">
    <property type="entry name" value="Agouti"/>
    <property type="match status" value="1"/>
</dbReference>
<dbReference type="GeneTree" id="ENSGT00940000154258"/>
<keyword evidence="7" id="KW-0325">Glycoprotein</keyword>
<dbReference type="GO" id="GO:0031779">
    <property type="term" value="F:melanocortin receptor binding"/>
    <property type="evidence" value="ECO:0007669"/>
    <property type="project" value="TreeGrafter"/>
</dbReference>
<dbReference type="Ensembl" id="ENSAMXT00000039322.1">
    <property type="protein sequence ID" value="ENSAMXP00000044558.1"/>
    <property type="gene ID" value="ENSAMXG00000032161.1"/>
</dbReference>
<reference evidence="14" key="2">
    <citation type="journal article" date="2014" name="Nat. Commun.">
        <title>The cavefish genome reveals candidate genes for eye loss.</title>
        <authorList>
            <person name="McGaugh S.E."/>
            <person name="Gross J.B."/>
            <person name="Aken B."/>
            <person name="Blin M."/>
            <person name="Borowsky R."/>
            <person name="Chalopin D."/>
            <person name="Hinaux H."/>
            <person name="Jeffery W.R."/>
            <person name="Keene A."/>
            <person name="Ma L."/>
            <person name="Minx P."/>
            <person name="Murphy D."/>
            <person name="O'Quin K.E."/>
            <person name="Retaux S."/>
            <person name="Rohner N."/>
            <person name="Searle S.M."/>
            <person name="Stahl B.A."/>
            <person name="Tabin C."/>
            <person name="Volff J.N."/>
            <person name="Yoshizawa M."/>
            <person name="Warren W.C."/>
        </authorList>
    </citation>
    <scope>NUCLEOTIDE SEQUENCE [LARGE SCALE GENOMIC DNA]</scope>
    <source>
        <strain evidence="14">female</strain>
    </source>
</reference>
<dbReference type="Proteomes" id="UP000018467">
    <property type="component" value="Unassembled WGS sequence"/>
</dbReference>
<dbReference type="AlphaFoldDB" id="A0A3B1JQK5"/>
<dbReference type="PROSITE" id="PS51150">
    <property type="entry name" value="AGOUTI_2"/>
    <property type="match status" value="1"/>
</dbReference>
<dbReference type="KEGG" id="amex:103030295"/>
<dbReference type="InterPro" id="IPR036836">
    <property type="entry name" value="Agouti_dom_sf"/>
</dbReference>
<feature type="disulfide bond" evidence="9">
    <location>
        <begin position="113"/>
        <end position="120"/>
    </location>
</feature>
<reference evidence="13" key="4">
    <citation type="submission" date="2025-09" db="UniProtKB">
        <authorList>
            <consortium name="Ensembl"/>
        </authorList>
    </citation>
    <scope>IDENTIFICATION</scope>
</reference>
<dbReference type="InParanoid" id="A0A3B1JQK5"/>
<accession>A0A3B1JQK5</accession>
<feature type="disulfide bond" evidence="9">
    <location>
        <begin position="104"/>
        <end position="122"/>
    </location>
</feature>
<reference evidence="13" key="3">
    <citation type="submission" date="2025-08" db="UniProtKB">
        <authorList>
            <consortium name="Ensembl"/>
        </authorList>
    </citation>
    <scope>IDENTIFICATION</scope>
</reference>
<keyword evidence="4 11" id="KW-0732">Signal</keyword>
<dbReference type="CTD" id="798574"/>
<evidence type="ECO:0000313" key="14">
    <source>
        <dbReference type="Proteomes" id="UP000018467"/>
    </source>
</evidence>
<dbReference type="GeneID" id="103030295"/>
<evidence type="ECO:0000256" key="1">
    <source>
        <dbReference type="ARBA" id="ARBA00004613"/>
    </source>
</evidence>
<feature type="disulfide bond" evidence="9">
    <location>
        <begin position="97"/>
        <end position="111"/>
    </location>
</feature>
<dbReference type="PANTHER" id="PTHR16551">
    <property type="entry name" value="AGOUTI RELATED"/>
    <property type="match status" value="1"/>
</dbReference>